<evidence type="ECO:0000313" key="16">
    <source>
        <dbReference type="EMBL" id="CAF1520428.1"/>
    </source>
</evidence>
<evidence type="ECO:0000313" key="19">
    <source>
        <dbReference type="EMBL" id="CAF3856846.1"/>
    </source>
</evidence>
<comment type="similarity">
    <text evidence="2 11">Belongs to the TFB4 family.</text>
</comment>
<keyword evidence="10 11" id="KW-0539">Nucleus</keyword>
<dbReference type="Proteomes" id="UP000663891">
    <property type="component" value="Unassembled WGS sequence"/>
</dbReference>
<evidence type="ECO:0000256" key="7">
    <source>
        <dbReference type="ARBA" id="ARBA00023015"/>
    </source>
</evidence>
<evidence type="ECO:0000256" key="5">
    <source>
        <dbReference type="ARBA" id="ARBA00022771"/>
    </source>
</evidence>
<accession>A0A815FGT6</accession>
<evidence type="ECO:0000313" key="17">
    <source>
        <dbReference type="EMBL" id="CAF3615283.1"/>
    </source>
</evidence>
<organism evidence="14 21">
    <name type="scientific">Adineta steineri</name>
    <dbReference type="NCBI Taxonomy" id="433720"/>
    <lineage>
        <taxon>Eukaryota</taxon>
        <taxon>Metazoa</taxon>
        <taxon>Spiralia</taxon>
        <taxon>Gnathifera</taxon>
        <taxon>Rotifera</taxon>
        <taxon>Eurotatoria</taxon>
        <taxon>Bdelloidea</taxon>
        <taxon>Adinetida</taxon>
        <taxon>Adinetidae</taxon>
        <taxon>Adineta</taxon>
    </lineage>
</organism>
<dbReference type="Proteomes" id="UP000663832">
    <property type="component" value="Unassembled WGS sequence"/>
</dbReference>
<proteinExistence type="inferred from homology"/>
<dbReference type="EMBL" id="CAJOBB010001435">
    <property type="protein sequence ID" value="CAF3856846.1"/>
    <property type="molecule type" value="Genomic_DNA"/>
</dbReference>
<keyword evidence="20" id="KW-1185">Reference proteome</keyword>
<dbReference type="Proteomes" id="UP000663881">
    <property type="component" value="Unassembled WGS sequence"/>
</dbReference>
<evidence type="ECO:0000313" key="18">
    <source>
        <dbReference type="EMBL" id="CAF3716548.1"/>
    </source>
</evidence>
<evidence type="ECO:0000256" key="1">
    <source>
        <dbReference type="ARBA" id="ARBA00004123"/>
    </source>
</evidence>
<evidence type="ECO:0000256" key="10">
    <source>
        <dbReference type="ARBA" id="ARBA00023242"/>
    </source>
</evidence>
<dbReference type="Proteomes" id="UP000663877">
    <property type="component" value="Unassembled WGS sequence"/>
</dbReference>
<dbReference type="EMBL" id="CAJOAY010000281">
    <property type="protein sequence ID" value="CAF3615283.1"/>
    <property type="molecule type" value="Genomic_DNA"/>
</dbReference>
<name>A0A815FGT6_9BILA</name>
<dbReference type="EMBL" id="CAJNOI010000153">
    <property type="protein sequence ID" value="CAF1135627.1"/>
    <property type="molecule type" value="Genomic_DNA"/>
</dbReference>
<evidence type="ECO:0000256" key="3">
    <source>
        <dbReference type="ARBA" id="ARBA00022723"/>
    </source>
</evidence>
<dbReference type="EMBL" id="CAJNON010000481">
    <property type="protein sequence ID" value="CAF1283586.1"/>
    <property type="molecule type" value="Genomic_DNA"/>
</dbReference>
<evidence type="ECO:0000256" key="8">
    <source>
        <dbReference type="ARBA" id="ARBA00023163"/>
    </source>
</evidence>
<evidence type="ECO:0000256" key="9">
    <source>
        <dbReference type="ARBA" id="ARBA00023204"/>
    </source>
</evidence>
<keyword evidence="8 11" id="KW-0804">Transcription</keyword>
<dbReference type="EMBL" id="CAJNOM010000608">
    <property type="protein sequence ID" value="CAF1520428.1"/>
    <property type="molecule type" value="Genomic_DNA"/>
</dbReference>
<protein>
    <recommendedName>
        <fullName evidence="11">General transcription factor IIH subunit 3</fullName>
    </recommendedName>
    <alternativeName>
        <fullName evidence="11">General transcription factor IIH polypeptide 3</fullName>
    </alternativeName>
</protein>
<evidence type="ECO:0000313" key="13">
    <source>
        <dbReference type="EMBL" id="CAF1283586.1"/>
    </source>
</evidence>
<dbReference type="InterPro" id="IPR036465">
    <property type="entry name" value="vWFA_dom_sf"/>
</dbReference>
<dbReference type="Proteomes" id="UP000663868">
    <property type="component" value="Unassembled WGS sequence"/>
</dbReference>
<dbReference type="GO" id="GO:0008270">
    <property type="term" value="F:zinc ion binding"/>
    <property type="evidence" value="ECO:0007669"/>
    <property type="project" value="UniProtKB-KW"/>
</dbReference>
<sequence>MSSSVKHLVVIIDLNPYYWSDKIASSTTLNFKQYLNIIIQFCNAYIAFDINHRLIIIGCSNNETHFLYPDPTNESIIIPTVTKTNMFEQLFVVDRVVENNLKQFIEDLSPMNTSSGSMITMALTQALCYINRLIRETLAGEKNSFRILIIQTTNDTSKQYMNFMNAVFTSEKINVPIDGCILNNDSSLLQQACDLTSGIYLRVPDPNGLLQYLLWLYLTDKEVRKMLALPTKVAVDYRPACFCHHKLIDTGYVCSVCLSIYCDNASTCSTCRSAFDITNTSNGANDSSKRQAR</sequence>
<evidence type="ECO:0000313" key="20">
    <source>
        <dbReference type="Proteomes" id="UP000663832"/>
    </source>
</evidence>
<keyword evidence="9 11" id="KW-0234">DNA repair</keyword>
<comment type="subunit">
    <text evidence="11">Part of a TFIID-containing RNA polymerase II pre-initiation complex that is composed of TBP and at least GTF2A1, GTF2A2, GTF2E1, GTF2E2, GTF2F1, GTF2H2, GTF2H3, GTF2H4, GTF2H5, GTF2B, TCEA1, ERCC2, ERCC3, TAF1, TAF2, TAF3, TAF4, TAF5, TAF6, TAF7, TAF8, TAF9, TAF10, TAF11, TAF12 and TAF13. Component of the 7-subunit TFIIH core complex composed of XPB/ERCC3, XPD/ERCC2, GTF2H1, GTF2H2, GTF2H3, GTF2H4 and GTF2H5, which is active in NER. The core complex associates with the 3-subunit CDK-activating kinase (CAK) module composed of CCNH/cyclin H, CDK7 and MNAT1 to form the 10-subunit holoenzyme (holo-TFIIH) active in transcription. Interacts with RARA; the interaction requires prior phosphorylation of RARA on 'Ser-369' which then enhances interaction of RARA with CDK7.</text>
</comment>
<dbReference type="InterPro" id="IPR004600">
    <property type="entry name" value="TFIIH_Tfb4/GTF2H3"/>
</dbReference>
<keyword evidence="6 11" id="KW-0862">Zinc</keyword>
<dbReference type="GO" id="GO:0006289">
    <property type="term" value="P:nucleotide-excision repair"/>
    <property type="evidence" value="ECO:0007669"/>
    <property type="project" value="UniProtKB-UniRule"/>
</dbReference>
<evidence type="ECO:0000256" key="11">
    <source>
        <dbReference type="RuleBase" id="RU368090"/>
    </source>
</evidence>
<evidence type="ECO:0000313" key="12">
    <source>
        <dbReference type="EMBL" id="CAF1135627.1"/>
    </source>
</evidence>
<reference evidence="14" key="1">
    <citation type="submission" date="2021-02" db="EMBL/GenBank/DDBJ databases">
        <authorList>
            <person name="Nowell W R."/>
        </authorList>
    </citation>
    <scope>NUCLEOTIDE SEQUENCE</scope>
</reference>
<dbReference type="PANTHER" id="PTHR12831">
    <property type="entry name" value="TRANSCRIPTION INITIATION FACTOR IIH TFIIH , POLYPEPTIDE 3-RELATED"/>
    <property type="match status" value="1"/>
</dbReference>
<dbReference type="EMBL" id="CAJNOG010000645">
    <property type="protein sequence ID" value="CAF1325196.1"/>
    <property type="molecule type" value="Genomic_DNA"/>
</dbReference>
<dbReference type="GO" id="GO:0006355">
    <property type="term" value="P:regulation of DNA-templated transcription"/>
    <property type="evidence" value="ECO:0007669"/>
    <property type="project" value="InterPro"/>
</dbReference>
<comment type="subcellular location">
    <subcellularLocation>
        <location evidence="1 11">Nucleus</location>
    </subcellularLocation>
</comment>
<dbReference type="EMBL" id="CAJNOM010000362">
    <property type="protein sequence ID" value="CAF1391941.1"/>
    <property type="molecule type" value="Genomic_DNA"/>
</dbReference>
<keyword evidence="3 11" id="KW-0479">Metal-binding</keyword>
<keyword evidence="7 11" id="KW-0805">Transcription regulation</keyword>
<dbReference type="Gene3D" id="3.40.50.410">
    <property type="entry name" value="von Willebrand factor, type A domain"/>
    <property type="match status" value="1"/>
</dbReference>
<evidence type="ECO:0000256" key="2">
    <source>
        <dbReference type="ARBA" id="ARBA00005273"/>
    </source>
</evidence>
<dbReference type="GO" id="GO:0000439">
    <property type="term" value="C:transcription factor TFIIH core complex"/>
    <property type="evidence" value="ECO:0007669"/>
    <property type="project" value="UniProtKB-UniRule"/>
</dbReference>
<evidence type="ECO:0000313" key="21">
    <source>
        <dbReference type="Proteomes" id="UP000663845"/>
    </source>
</evidence>
<evidence type="ECO:0000313" key="14">
    <source>
        <dbReference type="EMBL" id="CAF1325196.1"/>
    </source>
</evidence>
<keyword evidence="5 11" id="KW-0863">Zinc-finger</keyword>
<dbReference type="PANTHER" id="PTHR12831:SF0">
    <property type="entry name" value="GENERAL TRANSCRIPTION FACTOR IIH SUBUNIT 3"/>
    <property type="match status" value="1"/>
</dbReference>
<evidence type="ECO:0000256" key="4">
    <source>
        <dbReference type="ARBA" id="ARBA00022763"/>
    </source>
</evidence>
<dbReference type="OrthoDB" id="17307at2759"/>
<dbReference type="Proteomes" id="UP000663845">
    <property type="component" value="Unassembled WGS sequence"/>
</dbReference>
<dbReference type="Pfam" id="PF03850">
    <property type="entry name" value="Tfb4"/>
    <property type="match status" value="1"/>
</dbReference>
<evidence type="ECO:0000313" key="15">
    <source>
        <dbReference type="EMBL" id="CAF1391941.1"/>
    </source>
</evidence>
<dbReference type="AlphaFoldDB" id="A0A815FGT6"/>
<comment type="caution">
    <text evidence="14">The sequence shown here is derived from an EMBL/GenBank/DDBJ whole genome shotgun (WGS) entry which is preliminary data.</text>
</comment>
<gene>
    <name evidence="12" type="ORF">BJG266_LOCUS23254</name>
    <name evidence="14" type="ORF">JYZ213_LOCUS33634</name>
    <name evidence="19" type="ORF">KXQ929_LOCUS20420</name>
    <name evidence="17" type="ORF">OKA104_LOCUS7335</name>
    <name evidence="18" type="ORF">OXD698_LOCUS13339</name>
    <name evidence="15" type="ORF">QVE165_LOCUS36262</name>
    <name evidence="16" type="ORF">QVE165_LOCUS44746</name>
    <name evidence="13" type="ORF">VCS650_LOCUS30102</name>
</gene>
<dbReference type="EMBL" id="CAJOAZ010000809">
    <property type="protein sequence ID" value="CAF3716548.1"/>
    <property type="molecule type" value="Genomic_DNA"/>
</dbReference>
<keyword evidence="4 11" id="KW-0227">DNA damage</keyword>
<dbReference type="Proteomes" id="UP000663844">
    <property type="component" value="Unassembled WGS sequence"/>
</dbReference>
<comment type="function">
    <text evidence="11">Component of the general transcription and DNA repair factor IIH (TFIIH) core complex, which is involved in general and transcription-coupled nucleotide excision repair (NER) of damaged DNA and, when complexed to CAK, in RNA transcription by RNA polymerase II. In NER, TFIIH acts by opening DNA around the lesion to allow the excision of the damaged oligonucleotide and its replacement by a new DNA fragment. In transcription, TFIIH has an essential role in transcription initiation. When the pre-initiation complex (PIC) has been established, TFIIH is required for promoter opening and promoter escape. Phosphorylation of the C-terminal tail (CTD) of the largest subunit of RNA polymerase II by the kinase module CAK controls the initiation of transcription.</text>
</comment>
<dbReference type="GO" id="GO:0005675">
    <property type="term" value="C:transcription factor TFIIH holo complex"/>
    <property type="evidence" value="ECO:0007669"/>
    <property type="project" value="UniProtKB-UniRule"/>
</dbReference>
<evidence type="ECO:0000256" key="6">
    <source>
        <dbReference type="ARBA" id="ARBA00022833"/>
    </source>
</evidence>